<reference evidence="2 3" key="1">
    <citation type="submission" date="2019-10" db="EMBL/GenBank/DDBJ databases">
        <title>Extracellular Electron Transfer in a Candidatus Methanoperedens spp. Enrichment Culture.</title>
        <authorList>
            <person name="Berger S."/>
            <person name="Rangel Shaw D."/>
            <person name="Berben T."/>
            <person name="In 'T Zandt M."/>
            <person name="Frank J."/>
            <person name="Reimann J."/>
            <person name="Jetten M.S.M."/>
            <person name="Welte C.U."/>
        </authorList>
    </citation>
    <scope>NUCLEOTIDE SEQUENCE [LARGE SCALE GENOMIC DNA]</scope>
    <source>
        <strain evidence="2">SB12</strain>
    </source>
</reference>
<evidence type="ECO:0008006" key="4">
    <source>
        <dbReference type="Google" id="ProtNLM"/>
    </source>
</evidence>
<dbReference type="Proteomes" id="UP000460298">
    <property type="component" value="Unassembled WGS sequence"/>
</dbReference>
<evidence type="ECO:0000256" key="1">
    <source>
        <dbReference type="SAM" id="MobiDB-lite"/>
    </source>
</evidence>
<proteinExistence type="predicted"/>
<name>A0A833GY82_9LEPT</name>
<dbReference type="PROSITE" id="PS51257">
    <property type="entry name" value="PROKAR_LIPOPROTEIN"/>
    <property type="match status" value="1"/>
</dbReference>
<dbReference type="AlphaFoldDB" id="A0A833GY82"/>
<accession>A0A833GY82</accession>
<feature type="region of interest" description="Disordered" evidence="1">
    <location>
        <begin position="168"/>
        <end position="195"/>
    </location>
</feature>
<gene>
    <name evidence="2" type="ORF">F9K24_19080</name>
</gene>
<evidence type="ECO:0000313" key="2">
    <source>
        <dbReference type="EMBL" id="KAB2929614.1"/>
    </source>
</evidence>
<protein>
    <recommendedName>
        <fullName evidence="4">Lipoprotein</fullName>
    </recommendedName>
</protein>
<sequence>MRTEDAPFKGSSITSLMKKLLILIPGLLALLVSCSQEIKGEFAWNTFYDQDLPPLERSLLQPTQFRFGREHLYFSDQNTIWWMYRIDQVGFGTRSLLVALYSVSGSPEPVEIDLREVPVETSGDIRLLRQYYNPLPVGDYRLKIAHQSLPIDEVSFSVIPDDELAIASGPLPGDEYRDSFSDSADDDIERYSSPY</sequence>
<comment type="caution">
    <text evidence="2">The sequence shown here is derived from an EMBL/GenBank/DDBJ whole genome shotgun (WGS) entry which is preliminary data.</text>
</comment>
<evidence type="ECO:0000313" key="3">
    <source>
        <dbReference type="Proteomes" id="UP000460298"/>
    </source>
</evidence>
<dbReference type="EMBL" id="WBUI01000028">
    <property type="protein sequence ID" value="KAB2929614.1"/>
    <property type="molecule type" value="Genomic_DNA"/>
</dbReference>
<organism evidence="2 3">
    <name type="scientific">Leptonema illini</name>
    <dbReference type="NCBI Taxonomy" id="183"/>
    <lineage>
        <taxon>Bacteria</taxon>
        <taxon>Pseudomonadati</taxon>
        <taxon>Spirochaetota</taxon>
        <taxon>Spirochaetia</taxon>
        <taxon>Leptospirales</taxon>
        <taxon>Leptospiraceae</taxon>
        <taxon>Leptonema</taxon>
    </lineage>
</organism>